<keyword evidence="7" id="KW-1185">Reference proteome</keyword>
<evidence type="ECO:0000256" key="1">
    <source>
        <dbReference type="ARBA" id="ARBA00009667"/>
    </source>
</evidence>
<evidence type="ECO:0000256" key="2">
    <source>
        <dbReference type="ARBA" id="ARBA00022605"/>
    </source>
</evidence>
<dbReference type="InterPro" id="IPR006062">
    <property type="entry name" value="His_biosynth"/>
</dbReference>
<dbReference type="STRING" id="395493.BegalDRAFT_1638"/>
<evidence type="ECO:0000313" key="6">
    <source>
        <dbReference type="EMBL" id="EIJ42517.1"/>
    </source>
</evidence>
<sequence length="237" mass="26399">MQIIPVIDLLNGIVVHARAGERAQYRALQSPLADSADPVAVVHGLLHYYPFTHLYIADLNAIQGTGDNLASLRDLQQHFPQLHYWVDSGIQRFTDYQTWQTHALGTAVVGSETQLDLKQYQTLLNSAGADNFILSLDFHHDRFLGHPKLWTQPTLWVNRLILMNLSKVGVSQGVDESRLSHLQQSCPAQTHIYAAGGVRHAEDLARLQQLQVAGVLIATAIHQQTLSPDDIARFSEC</sequence>
<dbReference type="Pfam" id="PF00977">
    <property type="entry name" value="His_biosynth"/>
    <property type="match status" value="1"/>
</dbReference>
<reference evidence="6 7" key="1">
    <citation type="submission" date="2011-11" db="EMBL/GenBank/DDBJ databases">
        <title>Improved High-Quality Draft sequence of Beggiatoa alba B18lD.</title>
        <authorList>
            <consortium name="US DOE Joint Genome Institute"/>
            <person name="Lucas S."/>
            <person name="Han J."/>
            <person name="Lapidus A."/>
            <person name="Cheng J.-F."/>
            <person name="Goodwin L."/>
            <person name="Pitluck S."/>
            <person name="Peters L."/>
            <person name="Mikhailova N."/>
            <person name="Held B."/>
            <person name="Detter J.C."/>
            <person name="Han C."/>
            <person name="Tapia R."/>
            <person name="Land M."/>
            <person name="Hauser L."/>
            <person name="Kyrpides N."/>
            <person name="Ivanova N."/>
            <person name="Pagani I."/>
            <person name="Samuel K."/>
            <person name="Teske A."/>
            <person name="Mueller J."/>
            <person name="Woyke T."/>
        </authorList>
    </citation>
    <scope>NUCLEOTIDE SEQUENCE [LARGE SCALE GENOMIC DNA]</scope>
    <source>
        <strain evidence="6 7">B18LD</strain>
    </source>
</reference>
<organism evidence="6 7">
    <name type="scientific">Beggiatoa alba B18LD</name>
    <dbReference type="NCBI Taxonomy" id="395493"/>
    <lineage>
        <taxon>Bacteria</taxon>
        <taxon>Pseudomonadati</taxon>
        <taxon>Pseudomonadota</taxon>
        <taxon>Gammaproteobacteria</taxon>
        <taxon>Thiotrichales</taxon>
        <taxon>Thiotrichaceae</taxon>
        <taxon>Beggiatoa</taxon>
    </lineage>
</organism>
<dbReference type="EMBL" id="JH600070">
    <property type="protein sequence ID" value="EIJ42517.1"/>
    <property type="molecule type" value="Genomic_DNA"/>
</dbReference>
<dbReference type="Proteomes" id="UP000005744">
    <property type="component" value="Unassembled WGS sequence"/>
</dbReference>
<dbReference type="eggNOG" id="COG1411">
    <property type="taxonomic scope" value="Bacteria"/>
</dbReference>
<comment type="pathway">
    <text evidence="4">Amino-acid biosynthesis.</text>
</comment>
<dbReference type="RefSeq" id="WP_002685529.1">
    <property type="nucleotide sequence ID" value="NZ_JH600070.1"/>
</dbReference>
<dbReference type="GO" id="GO:0005737">
    <property type="term" value="C:cytoplasm"/>
    <property type="evidence" value="ECO:0007669"/>
    <property type="project" value="TreeGrafter"/>
</dbReference>
<dbReference type="AlphaFoldDB" id="I3CFX4"/>
<accession>I3CFX4</accession>
<dbReference type="InterPro" id="IPR013785">
    <property type="entry name" value="Aldolase_TIM"/>
</dbReference>
<comment type="similarity">
    <text evidence="1 5">Belongs to the HisA/HisF family.</text>
</comment>
<dbReference type="Gene3D" id="3.20.20.70">
    <property type="entry name" value="Aldolase class I"/>
    <property type="match status" value="1"/>
</dbReference>
<keyword evidence="2 5" id="KW-0028">Amino-acid biosynthesis</keyword>
<dbReference type="PANTHER" id="PTHR43090">
    <property type="entry name" value="1-(5-PHOSPHORIBOSYL)-5-[(5-PHOSPHORIBOSYLAMINO)METHYLIDENEAMINO] IMIDAZOLE-4-CARBOXAMIDE ISOMERASE"/>
    <property type="match status" value="1"/>
</dbReference>
<dbReference type="CDD" id="cd04723">
    <property type="entry name" value="HisA_HisF"/>
    <property type="match status" value="1"/>
</dbReference>
<dbReference type="InterPro" id="IPR011060">
    <property type="entry name" value="RibuloseP-bd_barrel"/>
</dbReference>
<evidence type="ECO:0000313" key="7">
    <source>
        <dbReference type="Proteomes" id="UP000005744"/>
    </source>
</evidence>
<dbReference type="GO" id="GO:0003949">
    <property type="term" value="F:1-(5-phosphoribosyl)-5-[(5-phosphoribosylamino)methylideneamino]imidazole-4-carboxamide isomerase activity"/>
    <property type="evidence" value="ECO:0007669"/>
    <property type="project" value="InterPro"/>
</dbReference>
<name>I3CFX4_9GAMM</name>
<dbReference type="HOGENOM" id="CLU_048577_2_1_6"/>
<proteinExistence type="inferred from homology"/>
<gene>
    <name evidence="6" type="ORF">BegalDRAFT_1638</name>
</gene>
<dbReference type="InterPro" id="IPR044524">
    <property type="entry name" value="Isoase_HisA-like"/>
</dbReference>
<dbReference type="GO" id="GO:0000162">
    <property type="term" value="P:L-tryptophan biosynthetic process"/>
    <property type="evidence" value="ECO:0007669"/>
    <property type="project" value="TreeGrafter"/>
</dbReference>
<dbReference type="GO" id="GO:0000105">
    <property type="term" value="P:L-histidine biosynthetic process"/>
    <property type="evidence" value="ECO:0007669"/>
    <property type="project" value="UniProtKB-KW"/>
</dbReference>
<evidence type="ECO:0000256" key="5">
    <source>
        <dbReference type="RuleBase" id="RU003657"/>
    </source>
</evidence>
<keyword evidence="3 5" id="KW-0368">Histidine biosynthesis</keyword>
<dbReference type="PANTHER" id="PTHR43090:SF2">
    <property type="entry name" value="1-(5-PHOSPHORIBOSYL)-5-[(5-PHOSPHORIBOSYLAMINO)METHYLIDENEAMINO] IMIDAZOLE-4-CARBOXAMIDE ISOMERASE"/>
    <property type="match status" value="1"/>
</dbReference>
<evidence type="ECO:0000256" key="4">
    <source>
        <dbReference type="ARBA" id="ARBA00029440"/>
    </source>
</evidence>
<dbReference type="SUPFAM" id="SSF51366">
    <property type="entry name" value="Ribulose-phoshate binding barrel"/>
    <property type="match status" value="1"/>
</dbReference>
<protein>
    <submittedName>
        <fullName evidence="6">HisA/hisF family protein</fullName>
    </submittedName>
</protein>
<evidence type="ECO:0000256" key="3">
    <source>
        <dbReference type="ARBA" id="ARBA00023102"/>
    </source>
</evidence>
<dbReference type="OrthoDB" id="8535539at2"/>